<evidence type="ECO:0000256" key="8">
    <source>
        <dbReference type="SAM" id="MobiDB-lite"/>
    </source>
</evidence>
<dbReference type="InterPro" id="IPR050180">
    <property type="entry name" value="RNR_Ribonuclease"/>
</dbReference>
<evidence type="ECO:0000259" key="9">
    <source>
        <dbReference type="PROSITE" id="PS50126"/>
    </source>
</evidence>
<dbReference type="EC" id="3.1.13.1" evidence="7"/>
<dbReference type="NCBIfam" id="TIGR00358">
    <property type="entry name" value="3_prime_RNase"/>
    <property type="match status" value="1"/>
</dbReference>
<dbReference type="PROSITE" id="PS01175">
    <property type="entry name" value="RIBONUCLEASE_II"/>
    <property type="match status" value="1"/>
</dbReference>
<dbReference type="HAMAP" id="MF_01895">
    <property type="entry name" value="RNase_R"/>
    <property type="match status" value="1"/>
</dbReference>
<evidence type="ECO:0000256" key="7">
    <source>
        <dbReference type="HAMAP-Rule" id="MF_01895"/>
    </source>
</evidence>
<keyword evidence="5 7" id="KW-0269">Exonuclease</keyword>
<organism evidence="10 11">
    <name type="scientific">Butyricicoccus intestinisimiae</name>
    <dbReference type="NCBI Taxonomy" id="2841509"/>
    <lineage>
        <taxon>Bacteria</taxon>
        <taxon>Bacillati</taxon>
        <taxon>Bacillota</taxon>
        <taxon>Clostridia</taxon>
        <taxon>Eubacteriales</taxon>
        <taxon>Butyricicoccaceae</taxon>
        <taxon>Butyricicoccus</taxon>
    </lineage>
</organism>
<evidence type="ECO:0000256" key="3">
    <source>
        <dbReference type="ARBA" id="ARBA00022722"/>
    </source>
</evidence>
<dbReference type="InterPro" id="IPR003029">
    <property type="entry name" value="S1_domain"/>
</dbReference>
<reference evidence="10 11" key="1">
    <citation type="submission" date="2021-06" db="EMBL/GenBank/DDBJ databases">
        <authorList>
            <person name="Sun Q."/>
            <person name="Li D."/>
        </authorList>
    </citation>
    <scope>NUCLEOTIDE SEQUENCE [LARGE SCALE GENOMIC DNA]</scope>
    <source>
        <strain evidence="10 11">MSJd-7</strain>
    </source>
</reference>
<accession>A0ABS6EQL6</accession>
<dbReference type="InterPro" id="IPR013223">
    <property type="entry name" value="RNase_B_OB_dom"/>
</dbReference>
<evidence type="ECO:0000256" key="2">
    <source>
        <dbReference type="ARBA" id="ARBA00022490"/>
    </source>
</evidence>
<evidence type="ECO:0000256" key="5">
    <source>
        <dbReference type="ARBA" id="ARBA00022839"/>
    </source>
</evidence>
<comment type="similarity">
    <text evidence="7">Belongs to the RNR ribonuclease family. RNase R subfamily.</text>
</comment>
<comment type="subcellular location">
    <subcellularLocation>
        <location evidence="1 7">Cytoplasm</location>
    </subcellularLocation>
</comment>
<dbReference type="SMART" id="SM00955">
    <property type="entry name" value="RNB"/>
    <property type="match status" value="1"/>
</dbReference>
<gene>
    <name evidence="7 10" type="primary">rnr</name>
    <name evidence="10" type="ORF">KQI75_04990</name>
</gene>
<evidence type="ECO:0000313" key="11">
    <source>
        <dbReference type="Proteomes" id="UP000783588"/>
    </source>
</evidence>
<dbReference type="CDD" id="cd04471">
    <property type="entry name" value="S1_RNase_R"/>
    <property type="match status" value="1"/>
</dbReference>
<protein>
    <recommendedName>
        <fullName evidence="7">Ribonuclease R</fullName>
        <shortName evidence="7">RNase R</shortName>
        <ecNumber evidence="7">3.1.13.1</ecNumber>
    </recommendedName>
</protein>
<proteinExistence type="inferred from homology"/>
<comment type="function">
    <text evidence="7">3'-5' exoribonuclease that releases 5'-nucleoside monophosphates and is involved in maturation of structured RNAs.</text>
</comment>
<dbReference type="InterPro" id="IPR004476">
    <property type="entry name" value="RNase_II/RNase_R"/>
</dbReference>
<dbReference type="InterPro" id="IPR001900">
    <property type="entry name" value="RNase_II/R"/>
</dbReference>
<dbReference type="InterPro" id="IPR040476">
    <property type="entry name" value="CSD2"/>
</dbReference>
<dbReference type="Pfam" id="PF00773">
    <property type="entry name" value="RNB"/>
    <property type="match status" value="1"/>
</dbReference>
<keyword evidence="11" id="KW-1185">Reference proteome</keyword>
<evidence type="ECO:0000313" key="10">
    <source>
        <dbReference type="EMBL" id="MBU5489979.1"/>
    </source>
</evidence>
<feature type="domain" description="S1 motif" evidence="9">
    <location>
        <begin position="634"/>
        <end position="714"/>
    </location>
</feature>
<dbReference type="RefSeq" id="WP_216469628.1">
    <property type="nucleotide sequence ID" value="NZ_JAHLQI010000002.1"/>
</dbReference>
<dbReference type="InterPro" id="IPR011805">
    <property type="entry name" value="RNase_R"/>
</dbReference>
<dbReference type="InterPro" id="IPR022966">
    <property type="entry name" value="RNase_II/R_CS"/>
</dbReference>
<dbReference type="Pfam" id="PF17876">
    <property type="entry name" value="CSD2"/>
    <property type="match status" value="1"/>
</dbReference>
<keyword evidence="3 7" id="KW-0540">Nuclease</keyword>
<keyword evidence="2 7" id="KW-0963">Cytoplasm</keyword>
<dbReference type="PROSITE" id="PS50126">
    <property type="entry name" value="S1"/>
    <property type="match status" value="1"/>
</dbReference>
<dbReference type="Proteomes" id="UP000783588">
    <property type="component" value="Unassembled WGS sequence"/>
</dbReference>
<dbReference type="PANTHER" id="PTHR23355:SF9">
    <property type="entry name" value="DIS3-LIKE EXONUCLEASE 2"/>
    <property type="match status" value="1"/>
</dbReference>
<dbReference type="EMBL" id="JAHLQI010000002">
    <property type="protein sequence ID" value="MBU5489979.1"/>
    <property type="molecule type" value="Genomic_DNA"/>
</dbReference>
<dbReference type="PANTHER" id="PTHR23355">
    <property type="entry name" value="RIBONUCLEASE"/>
    <property type="match status" value="1"/>
</dbReference>
<dbReference type="Pfam" id="PF08206">
    <property type="entry name" value="OB_RNB"/>
    <property type="match status" value="1"/>
</dbReference>
<evidence type="ECO:0000256" key="6">
    <source>
        <dbReference type="ARBA" id="ARBA00022884"/>
    </source>
</evidence>
<evidence type="ECO:0000256" key="4">
    <source>
        <dbReference type="ARBA" id="ARBA00022801"/>
    </source>
</evidence>
<comment type="caution">
    <text evidence="10">The sequence shown here is derived from an EMBL/GenBank/DDBJ whole genome shotgun (WGS) entry which is preliminary data.</text>
</comment>
<dbReference type="SMART" id="SM00316">
    <property type="entry name" value="S1"/>
    <property type="match status" value="1"/>
</dbReference>
<sequence length="721" mass="81553">MKAKTKEAVLRELILQSTQTICTPDDIIRALNKSGTHAKHTEIVRVLAQLVDEGYLMRARSNRYGKPEAFGCAAGTFCATGRGYAFVRPENGEGPDIFIPPHKDLHAWHGDRVLIRIRQEQPPRRRGKQTKSAAKSRQEGEVLRILNETRDEITGRIVMRGKMTVFHDDSGKLPEIVVSKKHLMDAHPGDRVALKVLFRGNEKYLPQGTVMKIFGSGLTVQSSADAILYEHGITVPFPQAVLDETNSLPMFVREEDWKDRLDLRSKMLFTIDGDSAKDFDDAVSLETLPNGHYRLGVHIADVSYYVKPGSPLDQEAYNRGTSVYYADQVVPMLPLPLSNGICSLNPGVNRLAFSAFIELGKDGTRYSAEFHHSVICSYARLTYNQVNKMLTDDWQECNLHPDLVPVLKEMNALAKTLHEVRMRRGALELNIPEAVVLCDRDGKACGVEKRERGDSERLIEEFMLIANEAVAETLYRHRMPTVYRVHEDPDPEKLRIFAKQARLFGYRLSDKDLADTHQLQRVLDQTADDPEQQALPTLLLRSLARARYAPECLGHYGLAAKFYLHFTSPIRRYPDLVVHRMLTRMLDGEQGTRELTEFCEDASIQSTVREQAAAEAERDIEKLYMADYMSQFIGHPFDGFISGITSFGVYVQLDNLVEGMVRLDTMHNDWFEYDPDKMTLFGKHTGQNYHLGMRVNVTLVNASGTTGLIDFIFTPDEDSVG</sequence>
<dbReference type="NCBIfam" id="TIGR02063">
    <property type="entry name" value="RNase_R"/>
    <property type="match status" value="1"/>
</dbReference>
<evidence type="ECO:0000256" key="1">
    <source>
        <dbReference type="ARBA" id="ARBA00004496"/>
    </source>
</evidence>
<keyword evidence="4 7" id="KW-0378">Hydrolase</keyword>
<name>A0ABS6EQL6_9FIRM</name>
<feature type="region of interest" description="Disordered" evidence="8">
    <location>
        <begin position="120"/>
        <end position="139"/>
    </location>
</feature>
<keyword evidence="6 7" id="KW-0694">RNA-binding</keyword>
<comment type="catalytic activity">
    <reaction evidence="7">
        <text>Exonucleolytic cleavage in the 3'- to 5'-direction to yield nucleoside 5'-phosphates.</text>
        <dbReference type="EC" id="3.1.13.1"/>
    </reaction>
</comment>